<feature type="compositionally biased region" description="Basic and acidic residues" evidence="1">
    <location>
        <begin position="22"/>
        <end position="37"/>
    </location>
</feature>
<keyword evidence="3" id="KW-1185">Reference proteome</keyword>
<evidence type="ECO:0000313" key="2">
    <source>
        <dbReference type="EMBL" id="RIA93939.1"/>
    </source>
</evidence>
<evidence type="ECO:0000256" key="1">
    <source>
        <dbReference type="SAM" id="MobiDB-lite"/>
    </source>
</evidence>
<accession>A0A397T9D2</accession>
<feature type="region of interest" description="Disordered" evidence="1">
    <location>
        <begin position="1"/>
        <end position="51"/>
    </location>
</feature>
<sequence length="120" mass="14110">MTGNKRSERGDKSISFNRRLKNLMERKDKTANSDKKLKNLMKRKGKTTSSNKRLRYIAERKDEATSSNKRLRRKIVKGICKKKGWLGAGEKNMAFFIHIFKKEQCIFVQKFIKNNSIIEI</sequence>
<reference evidence="2 3" key="1">
    <citation type="submission" date="2018-06" db="EMBL/GenBank/DDBJ databases">
        <title>Comparative genomics reveals the genomic features of Rhizophagus irregularis, R. cerebriforme, R. diaphanum and Gigaspora rosea, and their symbiotic lifestyle signature.</title>
        <authorList>
            <person name="Morin E."/>
            <person name="San Clemente H."/>
            <person name="Chen E.C.H."/>
            <person name="De La Providencia I."/>
            <person name="Hainaut M."/>
            <person name="Kuo A."/>
            <person name="Kohler A."/>
            <person name="Murat C."/>
            <person name="Tang N."/>
            <person name="Roy S."/>
            <person name="Loubradou J."/>
            <person name="Henrissat B."/>
            <person name="Grigoriev I.V."/>
            <person name="Corradi N."/>
            <person name="Roux C."/>
            <person name="Martin F.M."/>
        </authorList>
    </citation>
    <scope>NUCLEOTIDE SEQUENCE [LARGE SCALE GENOMIC DNA]</scope>
    <source>
        <strain evidence="2 3">DAOM 227022</strain>
    </source>
</reference>
<evidence type="ECO:0000313" key="3">
    <source>
        <dbReference type="Proteomes" id="UP000265703"/>
    </source>
</evidence>
<organism evidence="2 3">
    <name type="scientific">Glomus cerebriforme</name>
    <dbReference type="NCBI Taxonomy" id="658196"/>
    <lineage>
        <taxon>Eukaryota</taxon>
        <taxon>Fungi</taxon>
        <taxon>Fungi incertae sedis</taxon>
        <taxon>Mucoromycota</taxon>
        <taxon>Glomeromycotina</taxon>
        <taxon>Glomeromycetes</taxon>
        <taxon>Glomerales</taxon>
        <taxon>Glomeraceae</taxon>
        <taxon>Glomus</taxon>
    </lineage>
</organism>
<name>A0A397T9D2_9GLOM</name>
<dbReference type="Proteomes" id="UP000265703">
    <property type="component" value="Unassembled WGS sequence"/>
</dbReference>
<feature type="compositionally biased region" description="Basic and acidic residues" evidence="1">
    <location>
        <begin position="1"/>
        <end position="12"/>
    </location>
</feature>
<proteinExistence type="predicted"/>
<protein>
    <submittedName>
        <fullName evidence="2">Uncharacterized protein</fullName>
    </submittedName>
</protein>
<dbReference type="AlphaFoldDB" id="A0A397T9D2"/>
<gene>
    <name evidence="2" type="ORF">C1645_735126</name>
</gene>
<comment type="caution">
    <text evidence="2">The sequence shown here is derived from an EMBL/GenBank/DDBJ whole genome shotgun (WGS) entry which is preliminary data.</text>
</comment>
<dbReference type="EMBL" id="QKYT01000093">
    <property type="protein sequence ID" value="RIA93939.1"/>
    <property type="molecule type" value="Genomic_DNA"/>
</dbReference>